<name>A0A1I2M391_9FLAO</name>
<evidence type="ECO:0000256" key="1">
    <source>
        <dbReference type="SAM" id="SignalP"/>
    </source>
</evidence>
<evidence type="ECO:0000313" key="2">
    <source>
        <dbReference type="EMBL" id="SFF85933.1"/>
    </source>
</evidence>
<evidence type="ECO:0000313" key="3">
    <source>
        <dbReference type="Proteomes" id="UP000199116"/>
    </source>
</evidence>
<dbReference type="Proteomes" id="UP000199116">
    <property type="component" value="Unassembled WGS sequence"/>
</dbReference>
<keyword evidence="3" id="KW-1185">Reference proteome</keyword>
<proteinExistence type="predicted"/>
<dbReference type="EMBL" id="FOOH01000011">
    <property type="protein sequence ID" value="SFF85933.1"/>
    <property type="molecule type" value="Genomic_DNA"/>
</dbReference>
<feature type="chain" id="PRO_5011744530" description="Outer membrane protein beta-barrel domain-containing protein" evidence="1">
    <location>
        <begin position="21"/>
        <end position="247"/>
    </location>
</feature>
<protein>
    <recommendedName>
        <fullName evidence="4">Outer membrane protein beta-barrel domain-containing protein</fullName>
    </recommendedName>
</protein>
<sequence>MRKKILLFILTLLPVTQSFAQEVVPGDIVSLKQSIKTTGNPELIYSQNLDTTKSVNYLETFIQFEVIGVTDNIVKLRALDFKEGTQKSHFYNKKIYSVNRSEFDKSYKIVEPVEKFSLGLISLPFKVRPQTKFSYSTEFNLNGALNYNIYTFWNTSINYQAGLGLGSVSLNTSNSNGVSPGQEQNVSILSILNGLMLQHKCIQVGIYLGVDYINNQEEYQWNGNGNLWFGIGIGYDIFTISTKKPTN</sequence>
<reference evidence="3" key="1">
    <citation type="submission" date="2016-10" db="EMBL/GenBank/DDBJ databases">
        <authorList>
            <person name="Varghese N."/>
            <person name="Submissions S."/>
        </authorList>
    </citation>
    <scope>NUCLEOTIDE SEQUENCE [LARGE SCALE GENOMIC DNA]</scope>
    <source>
        <strain evidence="3">DSM 23515</strain>
    </source>
</reference>
<gene>
    <name evidence="2" type="ORF">SAMN04488033_111122</name>
</gene>
<accession>A0A1I2M391</accession>
<dbReference type="RefSeq" id="WP_075325422.1">
    <property type="nucleotide sequence ID" value="NZ_FOOH01000011.1"/>
</dbReference>
<evidence type="ECO:0008006" key="4">
    <source>
        <dbReference type="Google" id="ProtNLM"/>
    </source>
</evidence>
<keyword evidence="1" id="KW-0732">Signal</keyword>
<feature type="signal peptide" evidence="1">
    <location>
        <begin position="1"/>
        <end position="20"/>
    </location>
</feature>
<organism evidence="2 3">
    <name type="scientific">Salegentibacter agarivorans</name>
    <dbReference type="NCBI Taxonomy" id="345907"/>
    <lineage>
        <taxon>Bacteria</taxon>
        <taxon>Pseudomonadati</taxon>
        <taxon>Bacteroidota</taxon>
        <taxon>Flavobacteriia</taxon>
        <taxon>Flavobacteriales</taxon>
        <taxon>Flavobacteriaceae</taxon>
        <taxon>Salegentibacter</taxon>
    </lineage>
</organism>
<dbReference type="AlphaFoldDB" id="A0A1I2M391"/>